<dbReference type="Proteomes" id="UP000295367">
    <property type="component" value="Unassembled WGS sequence"/>
</dbReference>
<dbReference type="PROSITE" id="PS51186">
    <property type="entry name" value="GNAT"/>
    <property type="match status" value="1"/>
</dbReference>
<dbReference type="Gene3D" id="3.40.630.30">
    <property type="match status" value="1"/>
</dbReference>
<dbReference type="InterPro" id="IPR000182">
    <property type="entry name" value="GNAT_dom"/>
</dbReference>
<dbReference type="AlphaFoldDB" id="A0A4R3YD43"/>
<dbReference type="CDD" id="cd04301">
    <property type="entry name" value="NAT_SF"/>
    <property type="match status" value="1"/>
</dbReference>
<evidence type="ECO:0000313" key="2">
    <source>
        <dbReference type="EMBL" id="TCV89018.1"/>
    </source>
</evidence>
<dbReference type="SUPFAM" id="SSF55729">
    <property type="entry name" value="Acyl-CoA N-acyltransferases (Nat)"/>
    <property type="match status" value="1"/>
</dbReference>
<reference evidence="2 3" key="1">
    <citation type="submission" date="2019-03" db="EMBL/GenBank/DDBJ databases">
        <title>Genomic Encyclopedia of Type Strains, Phase IV (KMG-IV): sequencing the most valuable type-strain genomes for metagenomic binning, comparative biology and taxonomic classification.</title>
        <authorList>
            <person name="Goeker M."/>
        </authorList>
    </citation>
    <scope>NUCLEOTIDE SEQUENCE [LARGE SCALE GENOMIC DNA]</scope>
    <source>
        <strain evidence="2 3">DSM 100309</strain>
    </source>
</reference>
<name>A0A4R3YD43_9PROT</name>
<organism evidence="2 3">
    <name type="scientific">Sulfurirhabdus autotrophica</name>
    <dbReference type="NCBI Taxonomy" id="1706046"/>
    <lineage>
        <taxon>Bacteria</taxon>
        <taxon>Pseudomonadati</taxon>
        <taxon>Pseudomonadota</taxon>
        <taxon>Betaproteobacteria</taxon>
        <taxon>Nitrosomonadales</taxon>
        <taxon>Sulfuricellaceae</taxon>
        <taxon>Sulfurirhabdus</taxon>
    </lineage>
</organism>
<proteinExistence type="predicted"/>
<dbReference type="EMBL" id="SMCO01000003">
    <property type="protein sequence ID" value="TCV89018.1"/>
    <property type="molecule type" value="Genomic_DNA"/>
</dbReference>
<keyword evidence="3" id="KW-1185">Reference proteome</keyword>
<feature type="domain" description="N-acetyltransferase" evidence="1">
    <location>
        <begin position="20"/>
        <end position="171"/>
    </location>
</feature>
<gene>
    <name evidence="2" type="ORF">EDC63_10390</name>
</gene>
<keyword evidence="2" id="KW-0808">Transferase</keyword>
<sequence>MDLDGILNPILKPDCLSEGIGLRPAQAADKAFLFEVYVSTRIGDVALFNWDESQKLAFLDMQFNAQHQYYTAQFPDAHWDVLELNGEGIGRLYTNRHAHEIHIIDITLLPEFRRQGIGSNLLQSLMDEAASTNQYVLAHVAQFNPAMHLYQRLGFRSVSDDGMYTRMEWHP</sequence>
<dbReference type="InterPro" id="IPR016181">
    <property type="entry name" value="Acyl_CoA_acyltransferase"/>
</dbReference>
<evidence type="ECO:0000259" key="1">
    <source>
        <dbReference type="PROSITE" id="PS51186"/>
    </source>
</evidence>
<evidence type="ECO:0000313" key="3">
    <source>
        <dbReference type="Proteomes" id="UP000295367"/>
    </source>
</evidence>
<accession>A0A4R3YD43</accession>
<dbReference type="Pfam" id="PF00583">
    <property type="entry name" value="Acetyltransf_1"/>
    <property type="match status" value="1"/>
</dbReference>
<dbReference type="GO" id="GO:0016747">
    <property type="term" value="F:acyltransferase activity, transferring groups other than amino-acyl groups"/>
    <property type="evidence" value="ECO:0007669"/>
    <property type="project" value="InterPro"/>
</dbReference>
<comment type="caution">
    <text evidence="2">The sequence shown here is derived from an EMBL/GenBank/DDBJ whole genome shotgun (WGS) entry which is preliminary data.</text>
</comment>
<protein>
    <submittedName>
        <fullName evidence="2">Acetyltransferase (GNAT) family protein</fullName>
    </submittedName>
</protein>